<keyword evidence="10 13" id="KW-0067">ATP-binding</keyword>
<evidence type="ECO:0000256" key="8">
    <source>
        <dbReference type="ARBA" id="ARBA00022741"/>
    </source>
</evidence>
<feature type="transmembrane region" description="Helical" evidence="14">
    <location>
        <begin position="7"/>
        <end position="26"/>
    </location>
</feature>
<dbReference type="PANTHER" id="PTHR42724:SF1">
    <property type="entry name" value="TETRAACYLDISACCHARIDE 4'-KINASE, MITOCHONDRIAL-RELATED"/>
    <property type="match status" value="1"/>
</dbReference>
<evidence type="ECO:0000256" key="12">
    <source>
        <dbReference type="ARBA" id="ARBA00029757"/>
    </source>
</evidence>
<gene>
    <name evidence="13 15" type="primary">lpxK</name>
    <name evidence="15" type="ORF">ACFOUT_10525</name>
</gene>
<keyword evidence="6 13" id="KW-0441">Lipid A biosynthesis</keyword>
<proteinExistence type="inferred from homology"/>
<dbReference type="InterPro" id="IPR003758">
    <property type="entry name" value="LpxK"/>
</dbReference>
<name>A0ABV8JUW9_9FLAO</name>
<evidence type="ECO:0000256" key="2">
    <source>
        <dbReference type="ARBA" id="ARBA00004870"/>
    </source>
</evidence>
<dbReference type="NCBIfam" id="TIGR00682">
    <property type="entry name" value="lpxK"/>
    <property type="match status" value="1"/>
</dbReference>
<evidence type="ECO:0000256" key="11">
    <source>
        <dbReference type="ARBA" id="ARBA00023098"/>
    </source>
</evidence>
<keyword evidence="11 13" id="KW-0443">Lipid metabolism</keyword>
<comment type="function">
    <text evidence="1 13">Transfers the gamma-phosphate of ATP to the 4'-position of a tetraacyldisaccharide 1-phosphate intermediate (termed DS-1-P) to form tetraacyldisaccharide 1,4'-bis-phosphate (lipid IVA).</text>
</comment>
<keyword evidence="7 13" id="KW-0808">Transferase</keyword>
<comment type="pathway">
    <text evidence="2 13">Glycolipid biosynthesis; lipid IV(A) biosynthesis; lipid IV(A) from (3R)-3-hydroxytetradecanoyl-[acyl-carrier-protein] and UDP-N-acetyl-alpha-D-glucosamine: step 6/6.</text>
</comment>
<organism evidence="15 16">
    <name type="scientific">Euzebyella saccharophila</name>
    <dbReference type="NCBI Taxonomy" id="679664"/>
    <lineage>
        <taxon>Bacteria</taxon>
        <taxon>Pseudomonadati</taxon>
        <taxon>Bacteroidota</taxon>
        <taxon>Flavobacteriia</taxon>
        <taxon>Flavobacteriales</taxon>
        <taxon>Flavobacteriaceae</taxon>
        <taxon>Euzebyella</taxon>
    </lineage>
</organism>
<dbReference type="EC" id="2.7.1.130" evidence="3 13"/>
<dbReference type="PANTHER" id="PTHR42724">
    <property type="entry name" value="TETRAACYLDISACCHARIDE 4'-KINASE"/>
    <property type="match status" value="1"/>
</dbReference>
<evidence type="ECO:0000256" key="4">
    <source>
        <dbReference type="ARBA" id="ARBA00016436"/>
    </source>
</evidence>
<evidence type="ECO:0000256" key="6">
    <source>
        <dbReference type="ARBA" id="ARBA00022556"/>
    </source>
</evidence>
<evidence type="ECO:0000256" key="5">
    <source>
        <dbReference type="ARBA" id="ARBA00022516"/>
    </source>
</evidence>
<keyword evidence="14" id="KW-0812">Transmembrane</keyword>
<sequence>MQLLRKILFPVSLIYALVVYVRNYFYDRGWLSSKKFTTPTICIGNLSVGGTGKTPMAEFIIKRLREQYKVALLSRGYKRKSSGFLLANENTSVEEMGDEPFQIYSKFRNISVAVDADRQNGIAKLQSLISPEVILLDDAFQHRKVSCHSYILLTPYDNLYVNDWYLPTGDLRDARNQAQRAQVIVVTKCPKNLSLEKRKAIRGKLKPKANQIVLFCYFEYGTMLLGKNEISLQEINFKDITLVTGIANPKPLVSYLKGRGLTFEHLCFADHHYFSGDEIRELNSKEFVLTTEKDYVRLKDKVANLWYISVEHKFYEEDEGVLLNEITAVIQQNS</sequence>
<keyword evidence="9 13" id="KW-0418">Kinase</keyword>
<keyword evidence="14" id="KW-1133">Transmembrane helix</keyword>
<dbReference type="Proteomes" id="UP001595814">
    <property type="component" value="Unassembled WGS sequence"/>
</dbReference>
<evidence type="ECO:0000313" key="16">
    <source>
        <dbReference type="Proteomes" id="UP001595814"/>
    </source>
</evidence>
<keyword evidence="16" id="KW-1185">Reference proteome</keyword>
<dbReference type="Pfam" id="PF02606">
    <property type="entry name" value="LpxK"/>
    <property type="match status" value="1"/>
</dbReference>
<dbReference type="HAMAP" id="MF_00409">
    <property type="entry name" value="LpxK"/>
    <property type="match status" value="1"/>
</dbReference>
<evidence type="ECO:0000313" key="15">
    <source>
        <dbReference type="EMBL" id="MFC4096308.1"/>
    </source>
</evidence>
<keyword evidence="5 13" id="KW-0444">Lipid biosynthesis</keyword>
<dbReference type="SUPFAM" id="SSF52540">
    <property type="entry name" value="P-loop containing nucleoside triphosphate hydrolases"/>
    <property type="match status" value="1"/>
</dbReference>
<evidence type="ECO:0000256" key="13">
    <source>
        <dbReference type="HAMAP-Rule" id="MF_00409"/>
    </source>
</evidence>
<feature type="binding site" evidence="13">
    <location>
        <begin position="47"/>
        <end position="54"/>
    </location>
    <ligand>
        <name>ATP</name>
        <dbReference type="ChEBI" id="CHEBI:30616"/>
    </ligand>
</feature>
<keyword evidence="14" id="KW-0472">Membrane</keyword>
<dbReference type="GO" id="GO:0009029">
    <property type="term" value="F:lipid-A 4'-kinase activity"/>
    <property type="evidence" value="ECO:0007669"/>
    <property type="project" value="UniProtKB-EC"/>
</dbReference>
<evidence type="ECO:0000256" key="14">
    <source>
        <dbReference type="SAM" id="Phobius"/>
    </source>
</evidence>
<protein>
    <recommendedName>
        <fullName evidence="4 13">Tetraacyldisaccharide 4'-kinase</fullName>
        <ecNumber evidence="3 13">2.7.1.130</ecNumber>
    </recommendedName>
    <alternativeName>
        <fullName evidence="12 13">Lipid A 4'-kinase</fullName>
    </alternativeName>
</protein>
<evidence type="ECO:0000256" key="3">
    <source>
        <dbReference type="ARBA" id="ARBA00012071"/>
    </source>
</evidence>
<dbReference type="RefSeq" id="WP_192463330.1">
    <property type="nucleotide sequence ID" value="NZ_JACYFJ010000007.1"/>
</dbReference>
<evidence type="ECO:0000256" key="7">
    <source>
        <dbReference type="ARBA" id="ARBA00022679"/>
    </source>
</evidence>
<dbReference type="EMBL" id="JBHSAW010000006">
    <property type="protein sequence ID" value="MFC4096308.1"/>
    <property type="molecule type" value="Genomic_DNA"/>
</dbReference>
<accession>A0ABV8JUW9</accession>
<comment type="caution">
    <text evidence="15">The sequence shown here is derived from an EMBL/GenBank/DDBJ whole genome shotgun (WGS) entry which is preliminary data.</text>
</comment>
<evidence type="ECO:0000256" key="1">
    <source>
        <dbReference type="ARBA" id="ARBA00002274"/>
    </source>
</evidence>
<keyword evidence="8 13" id="KW-0547">Nucleotide-binding</keyword>
<evidence type="ECO:0000256" key="10">
    <source>
        <dbReference type="ARBA" id="ARBA00022840"/>
    </source>
</evidence>
<dbReference type="InterPro" id="IPR027417">
    <property type="entry name" value="P-loop_NTPase"/>
</dbReference>
<reference evidence="16" key="1">
    <citation type="journal article" date="2019" name="Int. J. Syst. Evol. Microbiol.">
        <title>The Global Catalogue of Microorganisms (GCM) 10K type strain sequencing project: providing services to taxonomists for standard genome sequencing and annotation.</title>
        <authorList>
            <consortium name="The Broad Institute Genomics Platform"/>
            <consortium name="The Broad Institute Genome Sequencing Center for Infectious Disease"/>
            <person name="Wu L."/>
            <person name="Ma J."/>
        </authorList>
    </citation>
    <scope>NUCLEOTIDE SEQUENCE [LARGE SCALE GENOMIC DNA]</scope>
    <source>
        <strain evidence="16">CECT 7477</strain>
    </source>
</reference>
<evidence type="ECO:0000256" key="9">
    <source>
        <dbReference type="ARBA" id="ARBA00022777"/>
    </source>
</evidence>
<comment type="similarity">
    <text evidence="13">Belongs to the LpxK family.</text>
</comment>
<comment type="catalytic activity">
    <reaction evidence="13">
        <text>a lipid A disaccharide + ATP = a lipid IVA + ADP + H(+)</text>
        <dbReference type="Rhea" id="RHEA:67840"/>
        <dbReference type="ChEBI" id="CHEBI:15378"/>
        <dbReference type="ChEBI" id="CHEBI:30616"/>
        <dbReference type="ChEBI" id="CHEBI:176343"/>
        <dbReference type="ChEBI" id="CHEBI:176425"/>
        <dbReference type="ChEBI" id="CHEBI:456216"/>
        <dbReference type="EC" id="2.7.1.130"/>
    </reaction>
</comment>